<evidence type="ECO:0000256" key="1">
    <source>
        <dbReference type="ARBA" id="ARBA00004496"/>
    </source>
</evidence>
<dbReference type="InterPro" id="IPR029033">
    <property type="entry name" value="His_PPase_superfam"/>
</dbReference>
<evidence type="ECO:0000256" key="9">
    <source>
        <dbReference type="ARBA" id="ARBA00033696"/>
    </source>
</evidence>
<keyword evidence="4" id="KW-0963">Cytoplasm</keyword>
<comment type="similarity">
    <text evidence="2">Belongs to the histidine acid phosphatase family. VIP1 subfamily.</text>
</comment>
<dbReference type="GO" id="GO:0005524">
    <property type="term" value="F:ATP binding"/>
    <property type="evidence" value="ECO:0007669"/>
    <property type="project" value="UniProtKB-KW"/>
</dbReference>
<feature type="non-terminal residue" evidence="11">
    <location>
        <position position="70"/>
    </location>
</feature>
<dbReference type="Pfam" id="PF00328">
    <property type="entry name" value="His_Phos_2"/>
    <property type="match status" value="1"/>
</dbReference>
<dbReference type="VEuPathDB" id="ToxoDB:TGARI_369610"/>
<comment type="catalytic activity">
    <reaction evidence="9">
        <text>5-diphospho-1D-myo-inositol 1,2,3,4,6-pentakisphosphate + ATP + H(+) = 1,5-bis(diphospho)-1D-myo-inositol 2,3,4,6-tetrakisphosphate + ADP</text>
        <dbReference type="Rhea" id="RHEA:10276"/>
        <dbReference type="ChEBI" id="CHEBI:15378"/>
        <dbReference type="ChEBI" id="CHEBI:30616"/>
        <dbReference type="ChEBI" id="CHEBI:58628"/>
        <dbReference type="ChEBI" id="CHEBI:77983"/>
        <dbReference type="ChEBI" id="CHEBI:456216"/>
        <dbReference type="EC" id="2.7.4.24"/>
    </reaction>
    <physiologicalReaction direction="left-to-right" evidence="9">
        <dbReference type="Rhea" id="RHEA:10277"/>
    </physiologicalReaction>
</comment>
<proteinExistence type="inferred from homology"/>
<evidence type="ECO:0000256" key="7">
    <source>
        <dbReference type="ARBA" id="ARBA00022777"/>
    </source>
</evidence>
<dbReference type="SUPFAM" id="SSF53254">
    <property type="entry name" value="Phosphoglycerate mutase-like"/>
    <property type="match status" value="1"/>
</dbReference>
<dbReference type="GO" id="GO:0006020">
    <property type="term" value="P:inositol metabolic process"/>
    <property type="evidence" value="ECO:0007669"/>
    <property type="project" value="TreeGrafter"/>
</dbReference>
<comment type="catalytic activity">
    <reaction evidence="10">
        <text>1D-myo-inositol hexakisphosphate + ATP = 1-diphospho-1D-myo-inositol 2,3,4,5,6-pentakisphosphate + ADP</text>
        <dbReference type="Rhea" id="RHEA:37459"/>
        <dbReference type="ChEBI" id="CHEBI:30616"/>
        <dbReference type="ChEBI" id="CHEBI:58130"/>
        <dbReference type="ChEBI" id="CHEBI:74946"/>
        <dbReference type="ChEBI" id="CHEBI:456216"/>
        <dbReference type="EC" id="2.7.4.24"/>
    </reaction>
    <physiologicalReaction direction="left-to-right" evidence="10">
        <dbReference type="Rhea" id="RHEA:37460"/>
    </physiologicalReaction>
</comment>
<organism evidence="11 12">
    <name type="scientific">Toxoplasma gondii ARI</name>
    <dbReference type="NCBI Taxonomy" id="1074872"/>
    <lineage>
        <taxon>Eukaryota</taxon>
        <taxon>Sar</taxon>
        <taxon>Alveolata</taxon>
        <taxon>Apicomplexa</taxon>
        <taxon>Conoidasida</taxon>
        <taxon>Coccidia</taxon>
        <taxon>Eucoccidiorida</taxon>
        <taxon>Eimeriorina</taxon>
        <taxon>Sarcocystidae</taxon>
        <taxon>Toxoplasma</taxon>
    </lineage>
</organism>
<keyword evidence="5" id="KW-0808">Transferase</keyword>
<gene>
    <name evidence="11" type="ORF">TGARI_369610</name>
</gene>
<accession>A0A139Y0L5</accession>
<dbReference type="GO" id="GO:0005737">
    <property type="term" value="C:cytoplasm"/>
    <property type="evidence" value="ECO:0007669"/>
    <property type="project" value="UniProtKB-SubCell"/>
</dbReference>
<sequence>AGLLRLHSTFRHDFKIYTSDEGRCQVTSAAFTKGFLDLEGELTPILVALVIRNNKAHSLLDDTVQLPERK</sequence>
<evidence type="ECO:0000256" key="2">
    <source>
        <dbReference type="ARBA" id="ARBA00005609"/>
    </source>
</evidence>
<reference evidence="11 12" key="1">
    <citation type="journal article" date="2016" name="Nat. Commun.">
        <title>Local admixture of amplified and diversified secreted pathogenesis determinants shapes mosaic Toxoplasma gondii genomes.</title>
        <authorList>
            <person name="Lorenzi H."/>
            <person name="Khan A."/>
            <person name="Behnke M.S."/>
            <person name="Namasivayam S."/>
            <person name="Swapna L.S."/>
            <person name="Hadjithomas M."/>
            <person name="Karamycheva S."/>
            <person name="Pinney D."/>
            <person name="Brunk B.P."/>
            <person name="Ajioka J.W."/>
            <person name="Ajzenberg D."/>
            <person name="Boothroyd J.C."/>
            <person name="Boyle J.P."/>
            <person name="Darde M.L."/>
            <person name="Diaz-Miranda M.A."/>
            <person name="Dubey J.P."/>
            <person name="Fritz H.M."/>
            <person name="Gennari S.M."/>
            <person name="Gregory B.D."/>
            <person name="Kim K."/>
            <person name="Saeij J.P."/>
            <person name="Su C."/>
            <person name="White M.W."/>
            <person name="Zhu X.Q."/>
            <person name="Howe D.K."/>
            <person name="Rosenthal B.M."/>
            <person name="Grigg M.E."/>
            <person name="Parkinson J."/>
            <person name="Liu L."/>
            <person name="Kissinger J.C."/>
            <person name="Roos D.S."/>
            <person name="Sibley L.D."/>
        </authorList>
    </citation>
    <scope>NUCLEOTIDE SEQUENCE [LARGE SCALE GENOMIC DNA]</scope>
    <source>
        <strain evidence="11 12">ARI</strain>
    </source>
</reference>
<dbReference type="Proteomes" id="UP000074247">
    <property type="component" value="Unassembled WGS sequence"/>
</dbReference>
<comment type="caution">
    <text evidence="11">The sequence shown here is derived from an EMBL/GenBank/DDBJ whole genome shotgun (WGS) entry which is preliminary data.</text>
</comment>
<evidence type="ECO:0000256" key="10">
    <source>
        <dbReference type="ARBA" id="ARBA00034629"/>
    </source>
</evidence>
<protein>
    <recommendedName>
        <fullName evidence="3">diphosphoinositol-pentakisphosphate 1-kinase</fullName>
        <ecNumber evidence="3">2.7.4.24</ecNumber>
    </recommendedName>
</protein>
<evidence type="ECO:0000256" key="5">
    <source>
        <dbReference type="ARBA" id="ARBA00022679"/>
    </source>
</evidence>
<dbReference type="InterPro" id="IPR037446">
    <property type="entry name" value="His_Pase_VIP1"/>
</dbReference>
<dbReference type="GO" id="GO:0032958">
    <property type="term" value="P:inositol phosphate biosynthetic process"/>
    <property type="evidence" value="ECO:0007669"/>
    <property type="project" value="TreeGrafter"/>
</dbReference>
<keyword evidence="7" id="KW-0418">Kinase</keyword>
<keyword evidence="6" id="KW-0547">Nucleotide-binding</keyword>
<evidence type="ECO:0000256" key="8">
    <source>
        <dbReference type="ARBA" id="ARBA00022840"/>
    </source>
</evidence>
<name>A0A139Y0L5_TOXGO</name>
<dbReference type="InterPro" id="IPR000560">
    <property type="entry name" value="His_Pase_clade-2"/>
</dbReference>
<comment type="subcellular location">
    <subcellularLocation>
        <location evidence="1">Cytoplasm</location>
    </subcellularLocation>
</comment>
<evidence type="ECO:0000313" key="12">
    <source>
        <dbReference type="Proteomes" id="UP000074247"/>
    </source>
</evidence>
<dbReference type="AlphaFoldDB" id="A0A139Y0L5"/>
<dbReference type="PANTHER" id="PTHR12750:SF9">
    <property type="entry name" value="INOSITOL HEXAKISPHOSPHATE AND DIPHOSPHOINOSITOL-PENTAKISPHOSPHATE KINASE"/>
    <property type="match status" value="1"/>
</dbReference>
<evidence type="ECO:0000313" key="11">
    <source>
        <dbReference type="EMBL" id="KYF44560.1"/>
    </source>
</evidence>
<dbReference type="EMBL" id="AGQS02004372">
    <property type="protein sequence ID" value="KYF44560.1"/>
    <property type="molecule type" value="Genomic_DNA"/>
</dbReference>
<evidence type="ECO:0000256" key="3">
    <source>
        <dbReference type="ARBA" id="ARBA00012893"/>
    </source>
</evidence>
<evidence type="ECO:0000256" key="6">
    <source>
        <dbReference type="ARBA" id="ARBA00022741"/>
    </source>
</evidence>
<feature type="non-terminal residue" evidence="11">
    <location>
        <position position="1"/>
    </location>
</feature>
<keyword evidence="8" id="KW-0067">ATP-binding</keyword>
<evidence type="ECO:0000256" key="4">
    <source>
        <dbReference type="ARBA" id="ARBA00022490"/>
    </source>
</evidence>
<dbReference type="GO" id="GO:0000828">
    <property type="term" value="F:inositol hexakisphosphate kinase activity"/>
    <property type="evidence" value="ECO:0007669"/>
    <property type="project" value="UniProtKB-ARBA"/>
</dbReference>
<dbReference type="EC" id="2.7.4.24" evidence="3"/>
<dbReference type="Gene3D" id="3.40.50.1240">
    <property type="entry name" value="Phosphoglycerate mutase-like"/>
    <property type="match status" value="1"/>
</dbReference>
<dbReference type="PANTHER" id="PTHR12750">
    <property type="entry name" value="DIPHOSPHOINOSITOL PENTAKISPHOSPHATE KINASE"/>
    <property type="match status" value="1"/>
</dbReference>
<dbReference type="GO" id="GO:0033857">
    <property type="term" value="F:5-diphosphoinositol pentakisphosphate 1-kinase activity"/>
    <property type="evidence" value="ECO:0007669"/>
    <property type="project" value="TreeGrafter"/>
</dbReference>